<sequence length="266" mass="29481">MLTRPHSPLGVTPKLPPITPYASTPAPLTIHTLPWNPQDIPPTPPSTLLMPPHARLILFTNYHPYALSVSSQHAFNAAPHLHPHHSLRGALKIYLLRCLLFADYHPYALSVSSKHASNASHHLHPHHSLRFHTPATHHTYTPCPPNIPPTLPPISALITPYASTPPPLLRRPQPSLCLHPPTLSSLPITILMLLQCPPNMPPMLLPHQPNPQRHLPSLHSQNETTIPLHLRPHHSLHFHTPAAYNPYPPAVPSRYASDASLNPPYA</sequence>
<proteinExistence type="predicted"/>
<gene>
    <name evidence="1" type="ORF">O181_097984</name>
</gene>
<protein>
    <submittedName>
        <fullName evidence="1">Uncharacterized protein</fullName>
    </submittedName>
</protein>
<dbReference type="EMBL" id="AVOT02066465">
    <property type="protein sequence ID" value="MBW0558269.1"/>
    <property type="molecule type" value="Genomic_DNA"/>
</dbReference>
<accession>A0A9Q3J9X4</accession>
<dbReference type="Proteomes" id="UP000765509">
    <property type="component" value="Unassembled WGS sequence"/>
</dbReference>
<evidence type="ECO:0000313" key="2">
    <source>
        <dbReference type="Proteomes" id="UP000765509"/>
    </source>
</evidence>
<name>A0A9Q3J9X4_9BASI</name>
<organism evidence="1 2">
    <name type="scientific">Austropuccinia psidii MF-1</name>
    <dbReference type="NCBI Taxonomy" id="1389203"/>
    <lineage>
        <taxon>Eukaryota</taxon>
        <taxon>Fungi</taxon>
        <taxon>Dikarya</taxon>
        <taxon>Basidiomycota</taxon>
        <taxon>Pucciniomycotina</taxon>
        <taxon>Pucciniomycetes</taxon>
        <taxon>Pucciniales</taxon>
        <taxon>Sphaerophragmiaceae</taxon>
        <taxon>Austropuccinia</taxon>
    </lineage>
</organism>
<dbReference type="AlphaFoldDB" id="A0A9Q3J9X4"/>
<comment type="caution">
    <text evidence="1">The sequence shown here is derived from an EMBL/GenBank/DDBJ whole genome shotgun (WGS) entry which is preliminary data.</text>
</comment>
<keyword evidence="2" id="KW-1185">Reference proteome</keyword>
<evidence type="ECO:0000313" key="1">
    <source>
        <dbReference type="EMBL" id="MBW0558269.1"/>
    </source>
</evidence>
<reference evidence="1" key="1">
    <citation type="submission" date="2021-03" db="EMBL/GenBank/DDBJ databases">
        <title>Draft genome sequence of rust myrtle Austropuccinia psidii MF-1, a brazilian biotype.</title>
        <authorList>
            <person name="Quecine M.C."/>
            <person name="Pachon D.M.R."/>
            <person name="Bonatelli M.L."/>
            <person name="Correr F.H."/>
            <person name="Franceschini L.M."/>
            <person name="Leite T.F."/>
            <person name="Margarido G.R.A."/>
            <person name="Almeida C.A."/>
            <person name="Ferrarezi J.A."/>
            <person name="Labate C.A."/>
        </authorList>
    </citation>
    <scope>NUCLEOTIDE SEQUENCE</scope>
    <source>
        <strain evidence="1">MF-1</strain>
    </source>
</reference>